<name>A0A8J6AU97_9EUKA</name>
<dbReference type="Proteomes" id="UP000717585">
    <property type="component" value="Unassembled WGS sequence"/>
</dbReference>
<feature type="region of interest" description="Disordered" evidence="2">
    <location>
        <begin position="264"/>
        <end position="393"/>
    </location>
</feature>
<feature type="region of interest" description="Disordered" evidence="2">
    <location>
        <begin position="410"/>
        <end position="576"/>
    </location>
</feature>
<evidence type="ECO:0000256" key="2">
    <source>
        <dbReference type="SAM" id="MobiDB-lite"/>
    </source>
</evidence>
<keyword evidence="5" id="KW-1185">Reference proteome</keyword>
<sequence length="956" mass="104592">MNFGGSCVVVYPSGKESVFSFGTRFSAVCDDVTFKYQEDIIAVRVDHNQVRSLNESLESSCYIEPLYATSPSGIRVISESVRFVLEIASHDLFPHKRMSIVPTMSGIHCTFDGGRLSPVEADTLAERVSGIITSKFTINCKDLAASEARKWFNPGQASVVVCAVCGSFVAPWRPLIPHTGHLAAFPVSPKEGGVLVQTPVEEEDFDLEYAGLLDGSEDSFIQDDDGEGDIMAGLHDSGVASGDSDLESLGDLISQVQIATDGRINGRLGRHRPQTATPVLPSPSPAPFDFDRVVGRHLSRQSRPSSARVSTRERRRPATAQTYSSPSHNKNIRLEPGTTTPASASKPPIHPSGLPSRRGRASPSTHGIERDLDDRSRFSPPPSITIRSNQRRAASMDALTPLDTVVHLPTSPLARKEGGVDTGARSDPVSKLRNEPLSVAEPDREAEAVRDSQPEKSSPSPTNEPDTVQPVPAPRSPSPTNEPEFAELLEVDKGNAVPGPAVTDRPAQPAVEVPQPTPTLTAQARHTSPPSNQAPASEPVQKSAARQPASARGHKETGGLFGGIGFGDAPHRANPAASDFIAQRRAKEEKLRKLKELKDAKNDVARKFNKDQVDLQQALADALVAVKRDIIFNPRMNLKTAQERLESDYQAKLAQLRRQMREDMDRLDLLIDELNPPRDMTAFRRPTSARAPVARPSPAKPTQPVDQPRPTVPKSPGTPQGIPPFSTKSPGSPPPRAPKSDPKPVRRRMAIDPALMRRIASVDARRKKTAAARAGVNKVDVDALAARRAAQGADPTLSPILTQLSEAKPWLDIRRYRTRPEEDIRAQFDLSGGPLGLDEGVAAELSMIERDIAPQLDMPRERKTDVQLLDDARLYNGRTVDFLRQRVLRRNPRERLGLGPRDGPAEARAQYRKLVLLYHPDRAMADHYCFANEPAYRELLHDLFKAIDEAYRVLTV</sequence>
<dbReference type="AlphaFoldDB" id="A0A8J6AU97"/>
<dbReference type="SUPFAM" id="SSF55186">
    <property type="entry name" value="ThrRS/AlaRS common domain"/>
    <property type="match status" value="1"/>
</dbReference>
<gene>
    <name evidence="4" type="ORF">J8273_6501</name>
</gene>
<dbReference type="Gene3D" id="1.10.287.110">
    <property type="entry name" value="DnaJ domain"/>
    <property type="match status" value="1"/>
</dbReference>
<evidence type="ECO:0000313" key="4">
    <source>
        <dbReference type="EMBL" id="KAG9391725.1"/>
    </source>
</evidence>
<feature type="compositionally biased region" description="Polar residues" evidence="2">
    <location>
        <begin position="319"/>
        <end position="329"/>
    </location>
</feature>
<proteinExistence type="predicted"/>
<feature type="compositionally biased region" description="Basic and acidic residues" evidence="2">
    <location>
        <begin position="441"/>
        <end position="454"/>
    </location>
</feature>
<dbReference type="InterPro" id="IPR036869">
    <property type="entry name" value="J_dom_sf"/>
</dbReference>
<dbReference type="InterPro" id="IPR001623">
    <property type="entry name" value="DnaJ_domain"/>
</dbReference>
<keyword evidence="1" id="KW-0175">Coiled coil</keyword>
<feature type="compositionally biased region" description="Basic and acidic residues" evidence="2">
    <location>
        <begin position="367"/>
        <end position="377"/>
    </location>
</feature>
<feature type="compositionally biased region" description="Low complexity" evidence="2">
    <location>
        <begin position="684"/>
        <end position="697"/>
    </location>
</feature>
<feature type="coiled-coil region" evidence="1">
    <location>
        <begin position="639"/>
        <end position="673"/>
    </location>
</feature>
<dbReference type="CDD" id="cd06257">
    <property type="entry name" value="DnaJ"/>
    <property type="match status" value="1"/>
</dbReference>
<dbReference type="SUPFAM" id="SSF46565">
    <property type="entry name" value="Chaperone J-domain"/>
    <property type="match status" value="1"/>
</dbReference>
<feature type="domain" description="J" evidence="3">
    <location>
        <begin position="891"/>
        <end position="956"/>
    </location>
</feature>
<protein>
    <recommendedName>
        <fullName evidence="3">J domain-containing protein</fullName>
    </recommendedName>
</protein>
<comment type="caution">
    <text evidence="4">The sequence shown here is derived from an EMBL/GenBank/DDBJ whole genome shotgun (WGS) entry which is preliminary data.</text>
</comment>
<feature type="coiled-coil region" evidence="1">
    <location>
        <begin position="577"/>
        <end position="607"/>
    </location>
</feature>
<dbReference type="OrthoDB" id="10250354at2759"/>
<dbReference type="SMART" id="SM00271">
    <property type="entry name" value="DnaJ"/>
    <property type="match status" value="1"/>
</dbReference>
<feature type="compositionally biased region" description="Polar residues" evidence="2">
    <location>
        <begin position="518"/>
        <end position="535"/>
    </location>
</feature>
<feature type="compositionally biased region" description="Polar residues" evidence="2">
    <location>
        <begin position="455"/>
        <end position="466"/>
    </location>
</feature>
<dbReference type="GO" id="GO:0000166">
    <property type="term" value="F:nucleotide binding"/>
    <property type="evidence" value="ECO:0007669"/>
    <property type="project" value="InterPro"/>
</dbReference>
<accession>A0A8J6AU97</accession>
<evidence type="ECO:0000313" key="5">
    <source>
        <dbReference type="Proteomes" id="UP000717585"/>
    </source>
</evidence>
<dbReference type="InterPro" id="IPR018163">
    <property type="entry name" value="Thr/Ala-tRNA-synth_IIc_edit"/>
</dbReference>
<feature type="region of interest" description="Disordered" evidence="2">
    <location>
        <begin position="678"/>
        <end position="751"/>
    </location>
</feature>
<organism evidence="4 5">
    <name type="scientific">Carpediemonas membranifera</name>
    <dbReference type="NCBI Taxonomy" id="201153"/>
    <lineage>
        <taxon>Eukaryota</taxon>
        <taxon>Metamonada</taxon>
        <taxon>Carpediemonas-like organisms</taxon>
        <taxon>Carpediemonas</taxon>
    </lineage>
</organism>
<evidence type="ECO:0000256" key="1">
    <source>
        <dbReference type="SAM" id="Coils"/>
    </source>
</evidence>
<evidence type="ECO:0000259" key="3">
    <source>
        <dbReference type="PROSITE" id="PS50076"/>
    </source>
</evidence>
<dbReference type="PROSITE" id="PS50076">
    <property type="entry name" value="DNAJ_2"/>
    <property type="match status" value="1"/>
</dbReference>
<reference evidence="4" key="1">
    <citation type="submission" date="2021-05" db="EMBL/GenBank/DDBJ databases">
        <title>A free-living protist that lacks canonical eukaryotic 1 DNA replication and segregation systems.</title>
        <authorList>
            <person name="Salas-Leiva D.E."/>
            <person name="Tromer E.C."/>
            <person name="Curtis B.A."/>
            <person name="Jerlstrom-Hultqvist J."/>
            <person name="Kolisko M."/>
            <person name="Yi Z."/>
            <person name="Salas-Leiva J.S."/>
            <person name="Gallot-Lavallee L."/>
            <person name="Kops G.J.P.L."/>
            <person name="Archibald J.M."/>
            <person name="Simpson A.G.B."/>
            <person name="Roger A.J."/>
        </authorList>
    </citation>
    <scope>NUCLEOTIDE SEQUENCE</scope>
    <source>
        <strain evidence="4">BICM</strain>
    </source>
</reference>
<dbReference type="EMBL" id="JAHDYR010000053">
    <property type="protein sequence ID" value="KAG9391725.1"/>
    <property type="molecule type" value="Genomic_DNA"/>
</dbReference>